<accession>A0ABS5V771</accession>
<comment type="caution">
    <text evidence="3">The sequence shown here is derived from an EMBL/GenBank/DDBJ whole genome shotgun (WGS) entry which is preliminary data.</text>
</comment>
<evidence type="ECO:0000259" key="2">
    <source>
        <dbReference type="Pfam" id="PF08547"/>
    </source>
</evidence>
<dbReference type="InterPro" id="IPR039131">
    <property type="entry name" value="NDUFAF1"/>
</dbReference>
<evidence type="ECO:0000313" key="3">
    <source>
        <dbReference type="EMBL" id="MBT1446290.1"/>
    </source>
</evidence>
<keyword evidence="4" id="KW-1185">Reference proteome</keyword>
<dbReference type="SUPFAM" id="SSF49785">
    <property type="entry name" value="Galactose-binding domain-like"/>
    <property type="match status" value="1"/>
</dbReference>
<name>A0ABS5V771_9GAMM</name>
<comment type="similarity">
    <text evidence="1">Belongs to the CIA30 family.</text>
</comment>
<dbReference type="InterPro" id="IPR008979">
    <property type="entry name" value="Galactose-bd-like_sf"/>
</dbReference>
<dbReference type="Proteomes" id="UP001195903">
    <property type="component" value="Unassembled WGS sequence"/>
</dbReference>
<dbReference type="InterPro" id="IPR013857">
    <property type="entry name" value="NADH-UbQ_OxRdtase-assoc_prot30"/>
</dbReference>
<dbReference type="EMBL" id="JAHEPS010000010">
    <property type="protein sequence ID" value="MBT1446290.1"/>
    <property type="molecule type" value="Genomic_DNA"/>
</dbReference>
<evidence type="ECO:0000313" key="4">
    <source>
        <dbReference type="Proteomes" id="UP001195903"/>
    </source>
</evidence>
<dbReference type="Pfam" id="PF08547">
    <property type="entry name" value="CIA30"/>
    <property type="match status" value="2"/>
</dbReference>
<dbReference type="PANTHER" id="PTHR13194">
    <property type="entry name" value="COMPLEX I INTERMEDIATE-ASSOCIATED PROTEIN 30"/>
    <property type="match status" value="1"/>
</dbReference>
<sequence length="194" mass="21151">MLLVDFSRADTPVRWYSINDGVMGGLSASSLRLSPEGFGVFCGHLSRENGGGFASVYLEFPPTDVSAFTGIEIELSMPQRSFKLNLKDRNCRDYLYQAALTMPAPLIRGGSGQANDDANEDINAAAFREKGAAEGGRWLRCRLPFAHFKAMRRGMPVQARALDLTALTELALVAAGAPEGDFSLRLRSIGLYRD</sequence>
<evidence type="ECO:0000256" key="1">
    <source>
        <dbReference type="ARBA" id="ARBA00007884"/>
    </source>
</evidence>
<reference evidence="3 4" key="1">
    <citation type="submission" date="2021-05" db="EMBL/GenBank/DDBJ databases">
        <title>Shewanella sp. JM162201.</title>
        <authorList>
            <person name="Xu S."/>
            <person name="Li A."/>
        </authorList>
    </citation>
    <scope>NUCLEOTIDE SEQUENCE [LARGE SCALE GENOMIC DNA]</scope>
    <source>
        <strain evidence="3 4">JM162201</strain>
    </source>
</reference>
<proteinExistence type="inferred from homology"/>
<protein>
    <submittedName>
        <fullName evidence="3">CIA30 family protein</fullName>
    </submittedName>
</protein>
<feature type="domain" description="NADH:ubiquinone oxidoreductase intermediate-associated protein 30" evidence="2">
    <location>
        <begin position="125"/>
        <end position="185"/>
    </location>
</feature>
<organism evidence="3 4">
    <name type="scientific">Shewanella jiangmenensis</name>
    <dbReference type="NCBI Taxonomy" id="2837387"/>
    <lineage>
        <taxon>Bacteria</taxon>
        <taxon>Pseudomonadati</taxon>
        <taxon>Pseudomonadota</taxon>
        <taxon>Gammaproteobacteria</taxon>
        <taxon>Alteromonadales</taxon>
        <taxon>Shewanellaceae</taxon>
        <taxon>Shewanella</taxon>
    </lineage>
</organism>
<dbReference type="PANTHER" id="PTHR13194:SF19">
    <property type="entry name" value="NAD(P)-BINDING ROSSMANN-FOLD SUPERFAMILY PROTEIN"/>
    <property type="match status" value="1"/>
</dbReference>
<feature type="domain" description="NADH:ubiquinone oxidoreductase intermediate-associated protein 30" evidence="2">
    <location>
        <begin position="4"/>
        <end position="102"/>
    </location>
</feature>
<gene>
    <name evidence="3" type="ORF">KJI95_17490</name>
</gene>